<dbReference type="PIRSF" id="PIRSF000390">
    <property type="entry name" value="PLP_StrS"/>
    <property type="match status" value="1"/>
</dbReference>
<evidence type="ECO:0000256" key="2">
    <source>
        <dbReference type="ARBA" id="ARBA00037999"/>
    </source>
</evidence>
<dbReference type="Gene3D" id="3.40.640.10">
    <property type="entry name" value="Type I PLP-dependent aspartate aminotransferase-like (Major domain)"/>
    <property type="match status" value="1"/>
</dbReference>
<dbReference type="GO" id="GO:0030170">
    <property type="term" value="F:pyridoxal phosphate binding"/>
    <property type="evidence" value="ECO:0007669"/>
    <property type="project" value="UniProtKB-ARBA"/>
</dbReference>
<dbReference type="Gene3D" id="3.90.1150.10">
    <property type="entry name" value="Aspartate Aminotransferase, domain 1"/>
    <property type="match status" value="1"/>
</dbReference>
<dbReference type="PANTHER" id="PTHR30244">
    <property type="entry name" value="TRANSAMINASE"/>
    <property type="match status" value="1"/>
</dbReference>
<dbReference type="Pfam" id="PF01041">
    <property type="entry name" value="DegT_DnrJ_EryC1"/>
    <property type="match status" value="1"/>
</dbReference>
<evidence type="ECO:0000256" key="1">
    <source>
        <dbReference type="ARBA" id="ARBA00022898"/>
    </source>
</evidence>
<reference evidence="6 7" key="1">
    <citation type="submission" date="2017-10" db="EMBL/GenBank/DDBJ databases">
        <title>Novel microbial diversity and functional potential in the marine mammal oral microbiome.</title>
        <authorList>
            <person name="Dudek N.K."/>
            <person name="Sun C.L."/>
            <person name="Burstein D."/>
            <person name="Kantor R.S."/>
            <person name="Aliaga Goltsman D.S."/>
            <person name="Bik E.M."/>
            <person name="Thomas B.C."/>
            <person name="Banfield J.F."/>
            <person name="Relman D.A."/>
        </authorList>
    </citation>
    <scope>NUCLEOTIDE SEQUENCE [LARGE SCALE GENOMIC DNA]</scope>
    <source>
        <strain evidence="6">DOLJORAL78_47_16</strain>
    </source>
</reference>
<evidence type="ECO:0000256" key="4">
    <source>
        <dbReference type="PIRSR" id="PIRSR000390-2"/>
    </source>
</evidence>
<protein>
    <submittedName>
        <fullName evidence="6">Erythromycin biosynthesis sensory transduction protein eryC1</fullName>
    </submittedName>
</protein>
<comment type="caution">
    <text evidence="6">The sequence shown here is derived from an EMBL/GenBank/DDBJ whole genome shotgun (WGS) entry which is preliminary data.</text>
</comment>
<dbReference type="InterPro" id="IPR015422">
    <property type="entry name" value="PyrdxlP-dep_Trfase_small"/>
</dbReference>
<dbReference type="InterPro" id="IPR015421">
    <property type="entry name" value="PyrdxlP-dep_Trfase_major"/>
</dbReference>
<dbReference type="Proteomes" id="UP000230821">
    <property type="component" value="Unassembled WGS sequence"/>
</dbReference>
<name>A0A2G6K8K4_9BACT</name>
<comment type="similarity">
    <text evidence="2 5">Belongs to the DegT/DnrJ/EryC1 family.</text>
</comment>
<dbReference type="GO" id="GO:0008483">
    <property type="term" value="F:transaminase activity"/>
    <property type="evidence" value="ECO:0007669"/>
    <property type="project" value="TreeGrafter"/>
</dbReference>
<dbReference type="InterPro" id="IPR000653">
    <property type="entry name" value="DegT/StrS_aminotransferase"/>
</dbReference>
<feature type="active site" description="Proton acceptor" evidence="3">
    <location>
        <position position="187"/>
    </location>
</feature>
<dbReference type="CDD" id="cd00616">
    <property type="entry name" value="AHBA_syn"/>
    <property type="match status" value="1"/>
</dbReference>
<dbReference type="AlphaFoldDB" id="A0A2G6K8K4"/>
<keyword evidence="1 4" id="KW-0663">Pyridoxal phosphate</keyword>
<gene>
    <name evidence="6" type="ORF">CSA56_16740</name>
</gene>
<proteinExistence type="inferred from homology"/>
<dbReference type="FunFam" id="3.40.640.10:FF:000089">
    <property type="entry name" value="Aminotransferase, DegT/DnrJ/EryC1/StrS family"/>
    <property type="match status" value="1"/>
</dbReference>
<organism evidence="6 7">
    <name type="scientific">candidate division KSB3 bacterium</name>
    <dbReference type="NCBI Taxonomy" id="2044937"/>
    <lineage>
        <taxon>Bacteria</taxon>
        <taxon>candidate division KSB3</taxon>
    </lineage>
</organism>
<dbReference type="GO" id="GO:0000271">
    <property type="term" value="P:polysaccharide biosynthetic process"/>
    <property type="evidence" value="ECO:0007669"/>
    <property type="project" value="TreeGrafter"/>
</dbReference>
<dbReference type="EMBL" id="PDSK01000121">
    <property type="protein sequence ID" value="PIE32001.1"/>
    <property type="molecule type" value="Genomic_DNA"/>
</dbReference>
<dbReference type="PANTHER" id="PTHR30244:SF36">
    <property type="entry name" value="3-OXO-GLUCOSE-6-PHOSPHATE:GLUTAMATE AMINOTRANSFERASE"/>
    <property type="match status" value="1"/>
</dbReference>
<accession>A0A2G6K8K4</accession>
<dbReference type="InterPro" id="IPR015424">
    <property type="entry name" value="PyrdxlP-dep_Trfase"/>
</dbReference>
<evidence type="ECO:0000313" key="7">
    <source>
        <dbReference type="Proteomes" id="UP000230821"/>
    </source>
</evidence>
<evidence type="ECO:0000256" key="3">
    <source>
        <dbReference type="PIRSR" id="PIRSR000390-1"/>
    </source>
</evidence>
<dbReference type="SUPFAM" id="SSF53383">
    <property type="entry name" value="PLP-dependent transferases"/>
    <property type="match status" value="1"/>
</dbReference>
<evidence type="ECO:0000256" key="5">
    <source>
        <dbReference type="RuleBase" id="RU004508"/>
    </source>
</evidence>
<sequence>MPEILFGNLAREYQQIREAVDPVVARVLERGWFILGPEVEAFEQAFCQYVGSNYCVSAASGTEALALALMAYDIGSGDEVLTVSHTAVPTATAISMTGAKPVFVDIDTASCLMDVTQLEAVLTSRTRAIIPVHLYGQCVDMAQLLEIAHRHSIPVIEDCAQAHGAKYRSRKAGTMGQIGCFSFYPSKNLGAYGDGGALVTSDPELAQKLRMLRNYGQHRRYEHEIKGINSRLDDLQAAILHAKLEFLDMWNERRRQIASLYHEGLQDLPVITPQEKRDCYHVYHLYVLQSEERDDLQTFLAEQGVRTLIHYPIPVHLQKAYADLGYTRGAFPVTEGVADNILSLPMYPQLRDDEISQVIDEVRRFFS</sequence>
<evidence type="ECO:0000313" key="6">
    <source>
        <dbReference type="EMBL" id="PIE32001.1"/>
    </source>
</evidence>
<feature type="modified residue" description="N6-(pyridoxal phosphate)lysine" evidence="4">
    <location>
        <position position="187"/>
    </location>
</feature>